<dbReference type="RefSeq" id="WP_267144608.1">
    <property type="nucleotide sequence ID" value="NZ_JAODIL010000081.1"/>
</dbReference>
<dbReference type="GO" id="GO:0009250">
    <property type="term" value="P:glucan biosynthetic process"/>
    <property type="evidence" value="ECO:0007669"/>
    <property type="project" value="UniProtKB-UniRule"/>
</dbReference>
<dbReference type="HAMAP" id="MF_01066">
    <property type="entry name" value="MdoC_OpgC"/>
    <property type="match status" value="1"/>
</dbReference>
<evidence type="ECO:0000256" key="6">
    <source>
        <dbReference type="ARBA" id="ARBA00023315"/>
    </source>
</evidence>
<proteinExistence type="inferred from homology"/>
<feature type="transmembrane region" description="Helical" evidence="7">
    <location>
        <begin position="54"/>
        <end position="76"/>
    </location>
</feature>
<dbReference type="GO" id="GO:0016741">
    <property type="term" value="F:transferase activity, transferring one-carbon groups"/>
    <property type="evidence" value="ECO:0007669"/>
    <property type="project" value="UniProtKB-UniRule"/>
</dbReference>
<feature type="transmembrane region" description="Helical" evidence="7">
    <location>
        <begin position="343"/>
        <end position="360"/>
    </location>
</feature>
<feature type="transmembrane region" description="Helical" evidence="7">
    <location>
        <begin position="245"/>
        <end position="262"/>
    </location>
</feature>
<dbReference type="GO" id="GO:0016747">
    <property type="term" value="F:acyltransferase activity, transferring groups other than amino-acyl groups"/>
    <property type="evidence" value="ECO:0007669"/>
    <property type="project" value="InterPro"/>
</dbReference>
<evidence type="ECO:0000256" key="5">
    <source>
        <dbReference type="ARBA" id="ARBA00023136"/>
    </source>
</evidence>
<comment type="pathway">
    <text evidence="7">Glycan metabolism; osmoregulated periplasmic glucan (OPG) biosynthesis.</text>
</comment>
<dbReference type="InterPro" id="IPR002656">
    <property type="entry name" value="Acyl_transf_3_dom"/>
</dbReference>
<keyword evidence="1 7" id="KW-1003">Cell membrane</keyword>
<organism evidence="9 10">
    <name type="scientific">Winslowiella arboricola</name>
    <dbReference type="NCBI Taxonomy" id="2978220"/>
    <lineage>
        <taxon>Bacteria</taxon>
        <taxon>Pseudomonadati</taxon>
        <taxon>Pseudomonadota</taxon>
        <taxon>Gammaproteobacteria</taxon>
        <taxon>Enterobacterales</taxon>
        <taxon>Erwiniaceae</taxon>
        <taxon>Winslowiella</taxon>
    </lineage>
</organism>
<feature type="transmembrane region" description="Helical" evidence="7">
    <location>
        <begin position="211"/>
        <end position="233"/>
    </location>
</feature>
<evidence type="ECO:0000256" key="3">
    <source>
        <dbReference type="ARBA" id="ARBA00022692"/>
    </source>
</evidence>
<accession>A0A9J6PRZ1</accession>
<name>A0A9J6PRZ1_9GAMM</name>
<comment type="function">
    <text evidence="7">Necessary for the succinyl substitution of periplasmic glucans. Could catalyze the transfer of succinyl residues from the cytoplasmic side of the membrane to the nascent glucan backbones on the periplasmic side of the membrane.</text>
</comment>
<dbReference type="Proteomes" id="UP001064262">
    <property type="component" value="Unassembled WGS sequence"/>
</dbReference>
<dbReference type="PANTHER" id="PTHR36927">
    <property type="entry name" value="BLR4337 PROTEIN"/>
    <property type="match status" value="1"/>
</dbReference>
<protein>
    <recommendedName>
        <fullName evidence="7">Glucans biosynthesis protein C</fullName>
        <ecNumber evidence="7">2.1.-.-</ecNumber>
    </recommendedName>
</protein>
<comment type="caution">
    <text evidence="9">The sequence shown here is derived from an EMBL/GenBank/DDBJ whole genome shotgun (WGS) entry which is preliminary data.</text>
</comment>
<evidence type="ECO:0000256" key="2">
    <source>
        <dbReference type="ARBA" id="ARBA00022679"/>
    </source>
</evidence>
<dbReference type="AlphaFoldDB" id="A0A9J6PRZ1"/>
<feature type="transmembrane region" description="Helical" evidence="7">
    <location>
        <begin position="140"/>
        <end position="160"/>
    </location>
</feature>
<feature type="domain" description="Acyltransferase 3" evidence="8">
    <location>
        <begin position="10"/>
        <end position="358"/>
    </location>
</feature>
<dbReference type="NCBIfam" id="NF003014">
    <property type="entry name" value="PRK03854.1"/>
    <property type="match status" value="1"/>
</dbReference>
<feature type="transmembrane region" description="Helical" evidence="7">
    <location>
        <begin position="282"/>
        <end position="300"/>
    </location>
</feature>
<reference evidence="9" key="1">
    <citation type="submission" date="2022-09" db="EMBL/GenBank/DDBJ databases">
        <title>Winslowiella arboricola sp. nov., isolated from bleeding cankers on broadleaf hosts.</title>
        <authorList>
            <person name="Brady C."/>
            <person name="Kaur S."/>
            <person name="Crampton B."/>
            <person name="Maddock D."/>
            <person name="Arnold D."/>
            <person name="Denman S."/>
        </authorList>
    </citation>
    <scope>NUCLEOTIDE SEQUENCE</scope>
    <source>
        <strain evidence="9">BAC 15a-03b</strain>
    </source>
</reference>
<evidence type="ECO:0000313" key="9">
    <source>
        <dbReference type="EMBL" id="MCU5780226.1"/>
    </source>
</evidence>
<keyword evidence="4 7" id="KW-1133">Transmembrane helix</keyword>
<comment type="similarity">
    <text evidence="7">Belongs to the acyltransferase 3 family. OpgC subfamily.</text>
</comment>
<evidence type="ECO:0000313" key="10">
    <source>
        <dbReference type="Proteomes" id="UP001064262"/>
    </source>
</evidence>
<feature type="transmembrane region" description="Helical" evidence="7">
    <location>
        <begin position="15"/>
        <end position="34"/>
    </location>
</feature>
<dbReference type="GO" id="GO:0005886">
    <property type="term" value="C:plasma membrane"/>
    <property type="evidence" value="ECO:0007669"/>
    <property type="project" value="UniProtKB-SubCell"/>
</dbReference>
<keyword evidence="6 7" id="KW-0012">Acyltransferase</keyword>
<dbReference type="EMBL" id="JAODIM010000043">
    <property type="protein sequence ID" value="MCU5780226.1"/>
    <property type="molecule type" value="Genomic_DNA"/>
</dbReference>
<dbReference type="EC" id="2.1.-.-" evidence="7"/>
<dbReference type="Pfam" id="PF01757">
    <property type="entry name" value="Acyl_transf_3"/>
    <property type="match status" value="1"/>
</dbReference>
<keyword evidence="2 7" id="KW-0808">Transferase</keyword>
<evidence type="ECO:0000256" key="7">
    <source>
        <dbReference type="HAMAP-Rule" id="MF_01066"/>
    </source>
</evidence>
<comment type="subcellular location">
    <subcellularLocation>
        <location evidence="7">Cell membrane</location>
        <topology evidence="7">Multi-pass membrane protein</topology>
    </subcellularLocation>
</comment>
<feature type="transmembrane region" description="Helical" evidence="7">
    <location>
        <begin position="307"/>
        <end position="331"/>
    </location>
</feature>
<feature type="transmembrane region" description="Helical" evidence="7">
    <location>
        <begin position="181"/>
        <end position="199"/>
    </location>
</feature>
<sequence length="387" mass="45029">MSIKKPQREYFLDSIRAYLMLLGVPFHLSLIYSSQQWAVNSVEPTFWLTTLNDFIHAFRMQVFFVISGYFSYMLYLRYQPGHWLKMRVERVAIPMLTAVPLLTLPQFFLLKHWTPAIGDWNSFSLYEKYNSLVWNLVSHLWFLLVLVILTTLGVLTFKLLRERDSNKATKADYSEPTWRKLTLSFIGFGLIWGCIRRLVFIFQPNLLMDGLFNFAVMQTLFYLPFFMLGALAWKHPAIKALFVKFNPWTLVGSCLALVAYMLNKRYNVGEGWLYEIETLVSMLMGIWMVNVVFSFGYKLLNSHSPRITYLVNASLFIYLVHHPLTLLYGIFITPAISNNTLGFFAGLVFVFGIAFMLYEIHLRIPLLRFLFSGKPQRSAKTPQAAKS</sequence>
<gene>
    <name evidence="7 9" type="primary">mdoC</name>
    <name evidence="7" type="synonym">opgC</name>
    <name evidence="9" type="ORF">N5923_22285</name>
</gene>
<keyword evidence="5 7" id="KW-0472">Membrane</keyword>
<keyword evidence="3 7" id="KW-0812">Transmembrane</keyword>
<dbReference type="PANTHER" id="PTHR36927:SF3">
    <property type="entry name" value="GLUCANS BIOSYNTHESIS PROTEIN C"/>
    <property type="match status" value="1"/>
</dbReference>
<dbReference type="InterPro" id="IPR050623">
    <property type="entry name" value="Glucan_succinyl_AcylTrfase"/>
</dbReference>
<dbReference type="InterPro" id="IPR023723">
    <property type="entry name" value="Glucans_biosynth_C"/>
</dbReference>
<keyword evidence="10" id="KW-1185">Reference proteome</keyword>
<feature type="transmembrane region" description="Helical" evidence="7">
    <location>
        <begin position="88"/>
        <end position="110"/>
    </location>
</feature>
<evidence type="ECO:0000256" key="4">
    <source>
        <dbReference type="ARBA" id="ARBA00022989"/>
    </source>
</evidence>
<evidence type="ECO:0000256" key="1">
    <source>
        <dbReference type="ARBA" id="ARBA00022475"/>
    </source>
</evidence>
<evidence type="ECO:0000259" key="8">
    <source>
        <dbReference type="Pfam" id="PF01757"/>
    </source>
</evidence>